<evidence type="ECO:0000256" key="2">
    <source>
        <dbReference type="ARBA" id="ARBA00010690"/>
    </source>
</evidence>
<dbReference type="STRING" id="52560.SAMN04488082_10273"/>
<feature type="transmembrane region" description="Helical" evidence="9">
    <location>
        <begin position="85"/>
        <end position="111"/>
    </location>
</feature>
<keyword evidence="4 9" id="KW-0812">Transmembrane</keyword>
<keyword evidence="3" id="KW-1003">Cell membrane</keyword>
<evidence type="ECO:0000256" key="5">
    <source>
        <dbReference type="ARBA" id="ARBA00022989"/>
    </source>
</evidence>
<feature type="transmembrane region" description="Helical" evidence="9">
    <location>
        <begin position="186"/>
        <end position="204"/>
    </location>
</feature>
<dbReference type="RefSeq" id="WP_092372556.1">
    <property type="nucleotide sequence ID" value="NZ_FORX01000002.1"/>
</dbReference>
<evidence type="ECO:0000256" key="6">
    <source>
        <dbReference type="ARBA" id="ARBA00023026"/>
    </source>
</evidence>
<evidence type="ECO:0000256" key="3">
    <source>
        <dbReference type="ARBA" id="ARBA00022475"/>
    </source>
</evidence>
<evidence type="ECO:0000256" key="4">
    <source>
        <dbReference type="ARBA" id="ARBA00022692"/>
    </source>
</evidence>
<dbReference type="GO" id="GO:0005886">
    <property type="term" value="C:plasma membrane"/>
    <property type="evidence" value="ECO:0007669"/>
    <property type="project" value="UniProtKB-SubCell"/>
</dbReference>
<keyword evidence="5 9" id="KW-1133">Transmembrane helix</keyword>
<gene>
    <name evidence="10" type="ORF">SAMN04488082_10273</name>
</gene>
<dbReference type="PANTHER" id="PTHR30531:SF14">
    <property type="entry name" value="SURFACE PRESENTATION OF ANTIGENS PROTEIN SPAS"/>
    <property type="match status" value="1"/>
</dbReference>
<evidence type="ECO:0000256" key="1">
    <source>
        <dbReference type="ARBA" id="ARBA00004651"/>
    </source>
</evidence>
<comment type="subcellular location">
    <subcellularLocation>
        <location evidence="1">Cell membrane</location>
        <topology evidence="1">Multi-pass membrane protein</topology>
    </subcellularLocation>
</comment>
<organism evidence="10 11">
    <name type="scientific">Desulfomicrobium apsheronum</name>
    <dbReference type="NCBI Taxonomy" id="52560"/>
    <lineage>
        <taxon>Bacteria</taxon>
        <taxon>Pseudomonadati</taxon>
        <taxon>Thermodesulfobacteriota</taxon>
        <taxon>Desulfovibrionia</taxon>
        <taxon>Desulfovibrionales</taxon>
        <taxon>Desulfomicrobiaceae</taxon>
        <taxon>Desulfomicrobium</taxon>
    </lineage>
</organism>
<comment type="similarity">
    <text evidence="2">Belongs to the type III secretion exporter family.</text>
</comment>
<dbReference type="NCBIfam" id="TIGR01404">
    <property type="entry name" value="FlhB_rel_III"/>
    <property type="match status" value="1"/>
</dbReference>
<evidence type="ECO:0000256" key="8">
    <source>
        <dbReference type="SAM" id="MobiDB-lite"/>
    </source>
</evidence>
<dbReference type="Proteomes" id="UP000198635">
    <property type="component" value="Unassembled WGS sequence"/>
</dbReference>
<evidence type="ECO:0000256" key="9">
    <source>
        <dbReference type="SAM" id="Phobius"/>
    </source>
</evidence>
<feature type="region of interest" description="Disordered" evidence="8">
    <location>
        <begin position="1"/>
        <end position="20"/>
    </location>
</feature>
<proteinExistence type="inferred from homology"/>
<dbReference type="PRINTS" id="PR00950">
    <property type="entry name" value="TYPE3IMSPROT"/>
</dbReference>
<dbReference type="EMBL" id="FORX01000002">
    <property type="protein sequence ID" value="SFJ23521.1"/>
    <property type="molecule type" value="Genomic_DNA"/>
</dbReference>
<evidence type="ECO:0000313" key="10">
    <source>
        <dbReference type="EMBL" id="SFJ23521.1"/>
    </source>
</evidence>
<accession>A0A1I3PQH3</accession>
<feature type="transmembrane region" description="Helical" evidence="9">
    <location>
        <begin position="143"/>
        <end position="161"/>
    </location>
</feature>
<name>A0A1I3PQH3_9BACT</name>
<dbReference type="InterPro" id="IPR006135">
    <property type="entry name" value="T3SS_substrate_exporter"/>
</dbReference>
<dbReference type="InterPro" id="IPR029025">
    <property type="entry name" value="T3SS_substrate_exporter_C"/>
</dbReference>
<dbReference type="PANTHER" id="PTHR30531">
    <property type="entry name" value="FLAGELLAR BIOSYNTHETIC PROTEIN FLHB"/>
    <property type="match status" value="1"/>
</dbReference>
<dbReference type="InterPro" id="IPR006307">
    <property type="entry name" value="BsaZ-like"/>
</dbReference>
<evidence type="ECO:0000313" key="11">
    <source>
        <dbReference type="Proteomes" id="UP000198635"/>
    </source>
</evidence>
<dbReference type="GO" id="GO:0009306">
    <property type="term" value="P:protein secretion"/>
    <property type="evidence" value="ECO:0007669"/>
    <property type="project" value="InterPro"/>
</dbReference>
<dbReference type="Gene3D" id="3.40.1690.10">
    <property type="entry name" value="secretion proteins EscU"/>
    <property type="match status" value="1"/>
</dbReference>
<keyword evidence="6" id="KW-0843">Virulence</keyword>
<reference evidence="11" key="1">
    <citation type="submission" date="2016-10" db="EMBL/GenBank/DDBJ databases">
        <authorList>
            <person name="Varghese N."/>
            <person name="Submissions S."/>
        </authorList>
    </citation>
    <scope>NUCLEOTIDE SEQUENCE [LARGE SCALE GENOMIC DNA]</scope>
    <source>
        <strain evidence="11">DSM 5918</strain>
    </source>
</reference>
<dbReference type="OrthoDB" id="9807950at2"/>
<sequence length="351" mass="38910">MSEKTEQPTAKRLREAREKGDVCKSQDVPAAMSVLAIAVYLSAMSDSIYETLSTMTEVPMIVMSLPFEQALPLAADVTVACFLKLVLPIVGLVMVTSIVSNLAQVGVLFAFKGAMPKLENISPSKWFQKVFSIKNAVEFLKNILKVVVLSWVVWLIMSAHLKTLFTIPNGNVGHLWAVLGEAMHDLLFAAAGAFCVIAAVDYLFQRWQYNKQHMMSKDEVKREYKEMEGDPMIKGKRKQLQQEMLAQNTLGNVRKAKVLVTNPTHFAVALDYEKDKTPLPIILAKGEGLLARRMIEIAQEEGIPIMQNVPLAHALFETGTENAYIPKDLIGPVAEVLRWVQSLGADGARGR</sequence>
<evidence type="ECO:0000256" key="7">
    <source>
        <dbReference type="ARBA" id="ARBA00023136"/>
    </source>
</evidence>
<dbReference type="Pfam" id="PF01312">
    <property type="entry name" value="Bac_export_2"/>
    <property type="match status" value="1"/>
</dbReference>
<keyword evidence="11" id="KW-1185">Reference proteome</keyword>
<dbReference type="SUPFAM" id="SSF160544">
    <property type="entry name" value="EscU C-terminal domain-like"/>
    <property type="match status" value="1"/>
</dbReference>
<dbReference type="AlphaFoldDB" id="A0A1I3PQH3"/>
<protein>
    <submittedName>
        <fullName evidence="10">Type III secretion protein U</fullName>
    </submittedName>
</protein>
<keyword evidence="7 9" id="KW-0472">Membrane</keyword>